<feature type="transmembrane region" description="Helical" evidence="1">
    <location>
        <begin position="20"/>
        <end position="44"/>
    </location>
</feature>
<dbReference type="Proteomes" id="UP001597229">
    <property type="component" value="Unassembled WGS sequence"/>
</dbReference>
<accession>A0ABW3W0B2</accession>
<protein>
    <submittedName>
        <fullName evidence="2">DUF4245 family protein</fullName>
    </submittedName>
</protein>
<keyword evidence="1" id="KW-1133">Transmembrane helix</keyword>
<evidence type="ECO:0000256" key="1">
    <source>
        <dbReference type="SAM" id="Phobius"/>
    </source>
</evidence>
<gene>
    <name evidence="2" type="ORF">ACFQ3F_10825</name>
</gene>
<reference evidence="3" key="1">
    <citation type="journal article" date="2019" name="Int. J. Syst. Evol. Microbiol.">
        <title>The Global Catalogue of Microorganisms (GCM) 10K type strain sequencing project: providing services to taxonomists for standard genome sequencing and annotation.</title>
        <authorList>
            <consortium name="The Broad Institute Genomics Platform"/>
            <consortium name="The Broad Institute Genome Sequencing Center for Infectious Disease"/>
            <person name="Wu L."/>
            <person name="Ma J."/>
        </authorList>
    </citation>
    <scope>NUCLEOTIDE SEQUENCE [LARGE SCALE GENOMIC DNA]</scope>
    <source>
        <strain evidence="3">CCUG 52478</strain>
    </source>
</reference>
<proteinExistence type="predicted"/>
<evidence type="ECO:0000313" key="3">
    <source>
        <dbReference type="Proteomes" id="UP001597229"/>
    </source>
</evidence>
<evidence type="ECO:0000313" key="2">
    <source>
        <dbReference type="EMBL" id="MFD1248280.1"/>
    </source>
</evidence>
<dbReference type="EMBL" id="JBHTLX010000014">
    <property type="protein sequence ID" value="MFD1248280.1"/>
    <property type="molecule type" value="Genomic_DNA"/>
</dbReference>
<dbReference type="InterPro" id="IPR025339">
    <property type="entry name" value="DUF4245"/>
</dbReference>
<keyword evidence="1" id="KW-0472">Membrane</keyword>
<keyword evidence="3" id="KW-1185">Reference proteome</keyword>
<comment type="caution">
    <text evidence="2">The sequence shown here is derived from an EMBL/GenBank/DDBJ whole genome shotgun (WGS) entry which is preliminary data.</text>
</comment>
<dbReference type="Pfam" id="PF14030">
    <property type="entry name" value="DUF4245"/>
    <property type="match status" value="1"/>
</dbReference>
<name>A0ABW3W0B2_9ACTN</name>
<sequence length="198" mass="21195">MSTQQAPQPTEKPGRYNRSFNGLIASMVVTVVALGGLLVFMGFFRNDLVVKPDAINYAGTIADAQQAGLEPVYPMPLPKGWIATGIDIPSPDEPGFMVRLLTDHSRYVGVRQEKASPGALLSRWVDPDTTPIAGYTVPATVAQPLAREWKGYTDGRDKAYVATVGDATVLVYGSASAKELQTIVDALVTTPIVKSTSK</sequence>
<keyword evidence="1" id="KW-0812">Transmembrane</keyword>
<organism evidence="2 3">
    <name type="scientific">Nocardioides ginsengisoli</name>
    <dbReference type="NCBI Taxonomy" id="363868"/>
    <lineage>
        <taxon>Bacteria</taxon>
        <taxon>Bacillati</taxon>
        <taxon>Actinomycetota</taxon>
        <taxon>Actinomycetes</taxon>
        <taxon>Propionibacteriales</taxon>
        <taxon>Nocardioidaceae</taxon>
        <taxon>Nocardioides</taxon>
    </lineage>
</organism>
<dbReference type="RefSeq" id="WP_367920599.1">
    <property type="nucleotide sequence ID" value="NZ_BAABAC010000035.1"/>
</dbReference>